<organism evidence="7 8">
    <name type="scientific">Collimonas arenae</name>
    <dbReference type="NCBI Taxonomy" id="279058"/>
    <lineage>
        <taxon>Bacteria</taxon>
        <taxon>Pseudomonadati</taxon>
        <taxon>Pseudomonadota</taxon>
        <taxon>Betaproteobacteria</taxon>
        <taxon>Burkholderiales</taxon>
        <taxon>Oxalobacteraceae</taxon>
        <taxon>Collimonas</taxon>
    </lineage>
</organism>
<protein>
    <submittedName>
        <fullName evidence="7">RNA polymerase sigma factor, sigma-70 family protein</fullName>
    </submittedName>
</protein>
<feature type="domain" description="RNA polymerase sigma factor 70 region 4 type 2" evidence="6">
    <location>
        <begin position="111"/>
        <end position="163"/>
    </location>
</feature>
<dbReference type="SUPFAM" id="SSF88946">
    <property type="entry name" value="Sigma2 domain of RNA polymerase sigma factors"/>
    <property type="match status" value="1"/>
</dbReference>
<dbReference type="PANTHER" id="PTHR43133:SF63">
    <property type="entry name" value="RNA POLYMERASE SIGMA FACTOR FECI-RELATED"/>
    <property type="match status" value="1"/>
</dbReference>
<keyword evidence="8" id="KW-1185">Reference proteome</keyword>
<evidence type="ECO:0000313" key="8">
    <source>
        <dbReference type="Proteomes" id="UP000071778"/>
    </source>
</evidence>
<dbReference type="GO" id="GO:0006352">
    <property type="term" value="P:DNA-templated transcription initiation"/>
    <property type="evidence" value="ECO:0007669"/>
    <property type="project" value="InterPro"/>
</dbReference>
<sequence>MTSSSIDANNIEAIFVAHHNWLRARLRRSVGDTFAADDVAAETFAQLLAAPIAQHIREPKALLTTISQRIVYEIWRRRDLEQACLQALEHLSNEQYASSPEDQMQLLEALRAMDRALAGLSRRECAAFLLYKLDGLTYPEIALQLDISASVARRYVAKGLLQCYKAGSFAPLA</sequence>
<accession>A0A127PPD9</accession>
<dbReference type="GO" id="GO:0016987">
    <property type="term" value="F:sigma factor activity"/>
    <property type="evidence" value="ECO:0007669"/>
    <property type="project" value="UniProtKB-KW"/>
</dbReference>
<dbReference type="Gene3D" id="1.10.10.10">
    <property type="entry name" value="Winged helix-like DNA-binding domain superfamily/Winged helix DNA-binding domain"/>
    <property type="match status" value="1"/>
</dbReference>
<dbReference type="Gene3D" id="1.10.1740.10">
    <property type="match status" value="1"/>
</dbReference>
<dbReference type="AlphaFoldDB" id="A0A127PPD9"/>
<dbReference type="InterPro" id="IPR007627">
    <property type="entry name" value="RNA_pol_sigma70_r2"/>
</dbReference>
<keyword evidence="2" id="KW-0805">Transcription regulation</keyword>
<dbReference type="Pfam" id="PF08281">
    <property type="entry name" value="Sigma70_r4_2"/>
    <property type="match status" value="1"/>
</dbReference>
<evidence type="ECO:0000313" key="7">
    <source>
        <dbReference type="EMBL" id="AMP09530.1"/>
    </source>
</evidence>
<proteinExistence type="inferred from homology"/>
<dbReference type="InterPro" id="IPR036388">
    <property type="entry name" value="WH-like_DNA-bd_sf"/>
</dbReference>
<evidence type="ECO:0000256" key="2">
    <source>
        <dbReference type="ARBA" id="ARBA00023015"/>
    </source>
</evidence>
<evidence type="ECO:0000256" key="4">
    <source>
        <dbReference type="ARBA" id="ARBA00023163"/>
    </source>
</evidence>
<dbReference type="PATRIC" id="fig|279058.17.peg.1872"/>
<dbReference type="EMBL" id="CP013235">
    <property type="protein sequence ID" value="AMP09530.1"/>
    <property type="molecule type" value="Genomic_DNA"/>
</dbReference>
<dbReference type="InterPro" id="IPR013249">
    <property type="entry name" value="RNA_pol_sigma70_r4_t2"/>
</dbReference>
<comment type="similarity">
    <text evidence="1">Belongs to the sigma-70 factor family. ECF subfamily.</text>
</comment>
<dbReference type="SUPFAM" id="SSF88659">
    <property type="entry name" value="Sigma3 and sigma4 domains of RNA polymerase sigma factors"/>
    <property type="match status" value="1"/>
</dbReference>
<name>A0A127PPD9_9BURK</name>
<dbReference type="GO" id="GO:0003677">
    <property type="term" value="F:DNA binding"/>
    <property type="evidence" value="ECO:0007669"/>
    <property type="project" value="InterPro"/>
</dbReference>
<evidence type="ECO:0000256" key="1">
    <source>
        <dbReference type="ARBA" id="ARBA00010641"/>
    </source>
</evidence>
<dbReference type="InterPro" id="IPR039425">
    <property type="entry name" value="RNA_pol_sigma-70-like"/>
</dbReference>
<dbReference type="InterPro" id="IPR013325">
    <property type="entry name" value="RNA_pol_sigma_r2"/>
</dbReference>
<evidence type="ECO:0000256" key="3">
    <source>
        <dbReference type="ARBA" id="ARBA00023082"/>
    </source>
</evidence>
<keyword evidence="4" id="KW-0804">Transcription</keyword>
<reference evidence="7 8" key="1">
    <citation type="submission" date="2015-11" db="EMBL/GenBank/DDBJ databases">
        <title>Exploring the genomic traits of fungus-feeding bacterial genus Collimonas.</title>
        <authorList>
            <person name="Song C."/>
            <person name="Schmidt R."/>
            <person name="de Jager V."/>
            <person name="Krzyzanowska D."/>
            <person name="Jongedijk E."/>
            <person name="Cankar K."/>
            <person name="Beekwilder J."/>
            <person name="van Veen A."/>
            <person name="de Boer W."/>
            <person name="van Veen J.A."/>
            <person name="Garbeva P."/>
        </authorList>
    </citation>
    <scope>NUCLEOTIDE SEQUENCE [LARGE SCALE GENOMIC DNA]</scope>
    <source>
        <strain evidence="7 8">Ter282</strain>
    </source>
</reference>
<dbReference type="NCBIfam" id="TIGR02937">
    <property type="entry name" value="sigma70-ECF"/>
    <property type="match status" value="1"/>
</dbReference>
<feature type="domain" description="RNA polymerase sigma-70 region 2" evidence="5">
    <location>
        <begin position="15"/>
        <end position="79"/>
    </location>
</feature>
<dbReference type="OrthoDB" id="9180690at2"/>
<evidence type="ECO:0000259" key="6">
    <source>
        <dbReference type="Pfam" id="PF08281"/>
    </source>
</evidence>
<dbReference type="Proteomes" id="UP000071778">
    <property type="component" value="Chromosome"/>
</dbReference>
<dbReference type="RefSeq" id="WP_061533051.1">
    <property type="nucleotide sequence ID" value="NZ_CP013233.1"/>
</dbReference>
<dbReference type="Pfam" id="PF04542">
    <property type="entry name" value="Sigma70_r2"/>
    <property type="match status" value="1"/>
</dbReference>
<gene>
    <name evidence="7" type="ORF">CAter282_1751</name>
</gene>
<dbReference type="InterPro" id="IPR013324">
    <property type="entry name" value="RNA_pol_sigma_r3/r4-like"/>
</dbReference>
<keyword evidence="3" id="KW-0731">Sigma factor</keyword>
<evidence type="ECO:0000259" key="5">
    <source>
        <dbReference type="Pfam" id="PF04542"/>
    </source>
</evidence>
<dbReference type="PANTHER" id="PTHR43133">
    <property type="entry name" value="RNA POLYMERASE ECF-TYPE SIGMA FACTO"/>
    <property type="match status" value="1"/>
</dbReference>
<dbReference type="InterPro" id="IPR014284">
    <property type="entry name" value="RNA_pol_sigma-70_dom"/>
</dbReference>